<proteinExistence type="predicted"/>
<dbReference type="RefSeq" id="WP_204949143.1">
    <property type="nucleotide sequence ID" value="NZ_BSFF01000002.1"/>
</dbReference>
<protein>
    <recommendedName>
        <fullName evidence="6">DUF4239 domain-containing protein</fullName>
    </recommendedName>
</protein>
<gene>
    <name evidence="2" type="ORF">GCM10008170_20710</name>
    <name evidence="3" type="ORF">JOD31_000971</name>
</gene>
<feature type="transmembrane region" description="Helical" evidence="1">
    <location>
        <begin position="180"/>
        <end position="199"/>
    </location>
</feature>
<reference evidence="2" key="1">
    <citation type="journal article" date="2014" name="Int. J. Syst. Evol. Microbiol.">
        <title>Complete genome sequence of Corynebacterium casei LMG S-19264T (=DSM 44701T), isolated from a smear-ripened cheese.</title>
        <authorList>
            <consortium name="US DOE Joint Genome Institute (JGI-PGF)"/>
            <person name="Walter F."/>
            <person name="Albersmeier A."/>
            <person name="Kalinowski J."/>
            <person name="Ruckert C."/>
        </authorList>
    </citation>
    <scope>NUCLEOTIDE SEQUENCE</scope>
    <source>
        <strain evidence="2">VKM B-1606</strain>
    </source>
</reference>
<keyword evidence="1" id="KW-0812">Transmembrane</keyword>
<evidence type="ECO:0000313" key="2">
    <source>
        <dbReference type="EMBL" id="GLK56052.1"/>
    </source>
</evidence>
<sequence length="252" mass="27795">MIEHLVALATFLGLVLASFGCLVLHPRLPERHRNEETHNVVRLTANIFVVMTSLVLGLLINSSKTAFDAIDHNVHAFATELILLDRTLRAYGPDTAEARARLAVYVDRAIEGTWPTTGEAPVVEDVAAEKLLDDVGAALRDLHPADDERAELKIEWRQRFQKIIELRWALIEHWDGTVPAPLLAVLTAWLTLIFASFSYRAPANAVVITTLVVGAALISSALFLILDMDSPFTGSIRVPPTAMETALAHIRR</sequence>
<feature type="transmembrane region" description="Helical" evidence="1">
    <location>
        <begin position="41"/>
        <end position="60"/>
    </location>
</feature>
<dbReference type="Proteomes" id="UP000758856">
    <property type="component" value="Unassembled WGS sequence"/>
</dbReference>
<keyword evidence="1" id="KW-0472">Membrane</keyword>
<dbReference type="AlphaFoldDB" id="A0A9W6MS95"/>
<evidence type="ECO:0008006" key="6">
    <source>
        <dbReference type="Google" id="ProtNLM"/>
    </source>
</evidence>
<evidence type="ECO:0000313" key="4">
    <source>
        <dbReference type="Proteomes" id="UP000758856"/>
    </source>
</evidence>
<accession>A0A9W6MS95</accession>
<dbReference type="EMBL" id="JAFBCY010000001">
    <property type="protein sequence ID" value="MBM7850759.1"/>
    <property type="molecule type" value="Genomic_DNA"/>
</dbReference>
<evidence type="ECO:0000313" key="3">
    <source>
        <dbReference type="EMBL" id="MBM7850759.1"/>
    </source>
</evidence>
<dbReference type="Proteomes" id="UP001143400">
    <property type="component" value="Unassembled WGS sequence"/>
</dbReference>
<dbReference type="EMBL" id="BSFF01000002">
    <property type="protein sequence ID" value="GLK56052.1"/>
    <property type="molecule type" value="Genomic_DNA"/>
</dbReference>
<evidence type="ECO:0000313" key="5">
    <source>
        <dbReference type="Proteomes" id="UP001143400"/>
    </source>
</evidence>
<keyword evidence="1" id="KW-1133">Transmembrane helix</keyword>
<dbReference type="Pfam" id="PF14023">
    <property type="entry name" value="Bestrophin-like"/>
    <property type="match status" value="1"/>
</dbReference>
<dbReference type="InterPro" id="IPR025333">
    <property type="entry name" value="DUF4239"/>
</dbReference>
<keyword evidence="4" id="KW-1185">Reference proteome</keyword>
<organism evidence="2 5">
    <name type="scientific">Methylopila capsulata</name>
    <dbReference type="NCBI Taxonomy" id="61654"/>
    <lineage>
        <taxon>Bacteria</taxon>
        <taxon>Pseudomonadati</taxon>
        <taxon>Pseudomonadota</taxon>
        <taxon>Alphaproteobacteria</taxon>
        <taxon>Hyphomicrobiales</taxon>
        <taxon>Methylopilaceae</taxon>
        <taxon>Methylopila</taxon>
    </lineage>
</organism>
<reference evidence="3 4" key="2">
    <citation type="submission" date="2021-01" db="EMBL/GenBank/DDBJ databases">
        <title>Genomic Encyclopedia of Type Strains, Phase IV (KMG-IV): sequencing the most valuable type-strain genomes for metagenomic binning, comparative biology and taxonomic classification.</title>
        <authorList>
            <person name="Goeker M."/>
        </authorList>
    </citation>
    <scope>NUCLEOTIDE SEQUENCE [LARGE SCALE GENOMIC DNA]</scope>
    <source>
        <strain evidence="3 4">DSM 6130</strain>
    </source>
</reference>
<reference evidence="2" key="3">
    <citation type="submission" date="2023-01" db="EMBL/GenBank/DDBJ databases">
        <authorList>
            <person name="Sun Q."/>
            <person name="Evtushenko L."/>
        </authorList>
    </citation>
    <scope>NUCLEOTIDE SEQUENCE</scope>
    <source>
        <strain evidence="2">VKM B-1606</strain>
    </source>
</reference>
<comment type="caution">
    <text evidence="2">The sequence shown here is derived from an EMBL/GenBank/DDBJ whole genome shotgun (WGS) entry which is preliminary data.</text>
</comment>
<feature type="transmembrane region" description="Helical" evidence="1">
    <location>
        <begin position="205"/>
        <end position="226"/>
    </location>
</feature>
<evidence type="ECO:0000256" key="1">
    <source>
        <dbReference type="SAM" id="Phobius"/>
    </source>
</evidence>
<name>A0A9W6MS95_9HYPH</name>